<accession>A0A2I0IPF5</accession>
<reference evidence="1 2" key="1">
    <citation type="submission" date="2017-11" db="EMBL/GenBank/DDBJ databases">
        <title>De-novo sequencing of pomegranate (Punica granatum L.) genome.</title>
        <authorList>
            <person name="Akparov Z."/>
            <person name="Amiraslanov A."/>
            <person name="Hajiyeva S."/>
            <person name="Abbasov M."/>
            <person name="Kaur K."/>
            <person name="Hamwieh A."/>
            <person name="Solovyev V."/>
            <person name="Salamov A."/>
            <person name="Braich B."/>
            <person name="Kosarev P."/>
            <person name="Mahmoud A."/>
            <person name="Hajiyev E."/>
            <person name="Babayeva S."/>
            <person name="Izzatullayeva V."/>
            <person name="Mammadov A."/>
            <person name="Mammadov A."/>
            <person name="Sharifova S."/>
            <person name="Ojaghi J."/>
            <person name="Eynullazada K."/>
            <person name="Bayramov B."/>
            <person name="Abdulazimova A."/>
            <person name="Shahmuradov I."/>
        </authorList>
    </citation>
    <scope>NUCLEOTIDE SEQUENCE [LARGE SCALE GENOMIC DNA]</scope>
    <source>
        <strain evidence="2">cv. AG2017</strain>
        <tissue evidence="1">Leaf</tissue>
    </source>
</reference>
<protein>
    <submittedName>
        <fullName evidence="1">Uncharacterized protein</fullName>
    </submittedName>
</protein>
<dbReference type="Proteomes" id="UP000233551">
    <property type="component" value="Unassembled WGS sequence"/>
</dbReference>
<dbReference type="EMBL" id="PGOL01002706">
    <property type="protein sequence ID" value="PKI45570.1"/>
    <property type="molecule type" value="Genomic_DNA"/>
</dbReference>
<gene>
    <name evidence="1" type="ORF">CRG98_034088</name>
</gene>
<proteinExistence type="predicted"/>
<name>A0A2I0IPF5_PUNGR</name>
<keyword evidence="2" id="KW-1185">Reference proteome</keyword>
<evidence type="ECO:0000313" key="1">
    <source>
        <dbReference type="EMBL" id="PKI45570.1"/>
    </source>
</evidence>
<organism evidence="1 2">
    <name type="scientific">Punica granatum</name>
    <name type="common">Pomegranate</name>
    <dbReference type="NCBI Taxonomy" id="22663"/>
    <lineage>
        <taxon>Eukaryota</taxon>
        <taxon>Viridiplantae</taxon>
        <taxon>Streptophyta</taxon>
        <taxon>Embryophyta</taxon>
        <taxon>Tracheophyta</taxon>
        <taxon>Spermatophyta</taxon>
        <taxon>Magnoliopsida</taxon>
        <taxon>eudicotyledons</taxon>
        <taxon>Gunneridae</taxon>
        <taxon>Pentapetalae</taxon>
        <taxon>rosids</taxon>
        <taxon>malvids</taxon>
        <taxon>Myrtales</taxon>
        <taxon>Lythraceae</taxon>
        <taxon>Punica</taxon>
    </lineage>
</organism>
<evidence type="ECO:0000313" key="2">
    <source>
        <dbReference type="Proteomes" id="UP000233551"/>
    </source>
</evidence>
<dbReference type="AlphaFoldDB" id="A0A2I0IPF5"/>
<sequence>MPYVVSSADYSPRPLSIVCEAPLLFNPQRILIGNEKVNGTWGLARGHQKVRWLVVGRTAASGATTSEIEIPIRGADLSPLSKVVASLVATTAAKHRPLARRDG</sequence>
<comment type="caution">
    <text evidence="1">The sequence shown here is derived from an EMBL/GenBank/DDBJ whole genome shotgun (WGS) entry which is preliminary data.</text>
</comment>